<proteinExistence type="predicted"/>
<dbReference type="AlphaFoldDB" id="A0AAV4VAC1"/>
<protein>
    <submittedName>
        <fullName evidence="1">Uncharacterized protein</fullName>
    </submittedName>
</protein>
<dbReference type="Proteomes" id="UP001054837">
    <property type="component" value="Unassembled WGS sequence"/>
</dbReference>
<organism evidence="1 2">
    <name type="scientific">Caerostris darwini</name>
    <dbReference type="NCBI Taxonomy" id="1538125"/>
    <lineage>
        <taxon>Eukaryota</taxon>
        <taxon>Metazoa</taxon>
        <taxon>Ecdysozoa</taxon>
        <taxon>Arthropoda</taxon>
        <taxon>Chelicerata</taxon>
        <taxon>Arachnida</taxon>
        <taxon>Araneae</taxon>
        <taxon>Araneomorphae</taxon>
        <taxon>Entelegynae</taxon>
        <taxon>Araneoidea</taxon>
        <taxon>Araneidae</taxon>
        <taxon>Caerostris</taxon>
    </lineage>
</organism>
<accession>A0AAV4VAC1</accession>
<keyword evidence="2" id="KW-1185">Reference proteome</keyword>
<gene>
    <name evidence="1" type="ORF">CDAR_119051</name>
</gene>
<evidence type="ECO:0000313" key="1">
    <source>
        <dbReference type="EMBL" id="GIY67237.1"/>
    </source>
</evidence>
<reference evidence="1 2" key="1">
    <citation type="submission" date="2021-06" db="EMBL/GenBank/DDBJ databases">
        <title>Caerostris darwini draft genome.</title>
        <authorList>
            <person name="Kono N."/>
            <person name="Arakawa K."/>
        </authorList>
    </citation>
    <scope>NUCLEOTIDE SEQUENCE [LARGE SCALE GENOMIC DNA]</scope>
</reference>
<comment type="caution">
    <text evidence="1">The sequence shown here is derived from an EMBL/GenBank/DDBJ whole genome shotgun (WGS) entry which is preliminary data.</text>
</comment>
<sequence>MSSRILPPLVLECSITRDPFHSPSLIASPRATAITGIALFRRNCVLRKLEFHVLKWNRGGRSLPPLLIKQKFSFRSISALLTLFSADDSGVNFKEGAGVGKKRYMERLR</sequence>
<evidence type="ECO:0000313" key="2">
    <source>
        <dbReference type="Proteomes" id="UP001054837"/>
    </source>
</evidence>
<dbReference type="EMBL" id="BPLQ01012712">
    <property type="protein sequence ID" value="GIY67237.1"/>
    <property type="molecule type" value="Genomic_DNA"/>
</dbReference>
<name>A0AAV4VAC1_9ARAC</name>